<feature type="compositionally biased region" description="Acidic residues" evidence="1">
    <location>
        <begin position="147"/>
        <end position="159"/>
    </location>
</feature>
<feature type="transmembrane region" description="Helical" evidence="2">
    <location>
        <begin position="321"/>
        <end position="344"/>
    </location>
</feature>
<feature type="region of interest" description="Disordered" evidence="1">
    <location>
        <begin position="347"/>
        <end position="389"/>
    </location>
</feature>
<evidence type="ECO:0000256" key="1">
    <source>
        <dbReference type="SAM" id="MobiDB-lite"/>
    </source>
</evidence>
<dbReference type="Proteomes" id="UP000539313">
    <property type="component" value="Unassembled WGS sequence"/>
</dbReference>
<dbReference type="AlphaFoldDB" id="A0A7W3MSW4"/>
<comment type="caution">
    <text evidence="3">The sequence shown here is derived from an EMBL/GenBank/DDBJ whole genome shotgun (WGS) entry which is preliminary data.</text>
</comment>
<feature type="region of interest" description="Disordered" evidence="1">
    <location>
        <begin position="1"/>
        <end position="229"/>
    </location>
</feature>
<evidence type="ECO:0000313" key="3">
    <source>
        <dbReference type="EMBL" id="MBA9001269.1"/>
    </source>
</evidence>
<keyword evidence="4" id="KW-1185">Reference proteome</keyword>
<keyword evidence="2" id="KW-0472">Membrane</keyword>
<name>A0A7W3MSW4_9ACTN</name>
<protein>
    <submittedName>
        <fullName evidence="3">Uncharacterized protein</fullName>
    </submittedName>
</protein>
<sequence>MSGPEETSESVVDPASPASDGTPPTTAPPSFGQADSDDSGARPEPSSGPAAPSLTVPLFGPDKPWWAVDDEDEAPAEDEEPPAGENDAGEEPQDSPRPGTLVAGAGVPPVDTRGAVPAEPLQPETLPVCPDTDPDGIPLYPGPQEQPAEEAEERAEEQIPEVPEAQPVTPEPSEPSEPTQEAEEAPALDATRPDVTPSVRQALDETVPDVRSTLPVPIVGKSDDGERTRPLDEVGDDASDALTPDAVLPPGVVPPEYTGPKHEGLPHTAPAYAEQPGDGFVVVMSQETTHSFEQTGPQEAHQPPPPPARTAEETVVRRRNALLIGVVALVVAIPIIVLGAFGLASGSGGAASRADATPTGPGARKSTPPARPTQPPATPRTPVRPPVNIDDERFDTRPLALVEVFPEREVLIAQKFFVQDRTSVNHQCGLAARGVMVQALQRGKCRSVVRATFVNRIKTIAVTTGVAVMPNHRAAVAAHQAGDPAGYEWFSGMPGERSPDIDRAGGYAAGTVRGRYIVYAYATWADGTTPKPGDPVLKQVADAFIAYGLRPIERRANGT</sequence>
<reference evidence="3 4" key="1">
    <citation type="submission" date="2020-08" db="EMBL/GenBank/DDBJ databases">
        <title>Sequencing the genomes of 1000 actinobacteria strains.</title>
        <authorList>
            <person name="Klenk H.-P."/>
        </authorList>
    </citation>
    <scope>NUCLEOTIDE SEQUENCE [LARGE SCALE GENOMIC DNA]</scope>
    <source>
        <strain evidence="3 4">DSM 45823</strain>
    </source>
</reference>
<dbReference type="RefSeq" id="WP_182703655.1">
    <property type="nucleotide sequence ID" value="NZ_JACJII010000001.1"/>
</dbReference>
<feature type="region of interest" description="Disordered" evidence="1">
    <location>
        <begin position="290"/>
        <end position="313"/>
    </location>
</feature>
<organism evidence="3 4">
    <name type="scientific">Thermomonospora cellulosilytica</name>
    <dbReference type="NCBI Taxonomy" id="1411118"/>
    <lineage>
        <taxon>Bacteria</taxon>
        <taxon>Bacillati</taxon>
        <taxon>Actinomycetota</taxon>
        <taxon>Actinomycetes</taxon>
        <taxon>Streptosporangiales</taxon>
        <taxon>Thermomonosporaceae</taxon>
        <taxon>Thermomonospora</taxon>
    </lineage>
</organism>
<proteinExistence type="predicted"/>
<dbReference type="EMBL" id="JACJII010000001">
    <property type="protein sequence ID" value="MBA9001269.1"/>
    <property type="molecule type" value="Genomic_DNA"/>
</dbReference>
<evidence type="ECO:0000313" key="4">
    <source>
        <dbReference type="Proteomes" id="UP000539313"/>
    </source>
</evidence>
<feature type="compositionally biased region" description="Low complexity" evidence="1">
    <location>
        <begin position="347"/>
        <end position="356"/>
    </location>
</feature>
<keyword evidence="2" id="KW-1133">Transmembrane helix</keyword>
<keyword evidence="2" id="KW-0812">Transmembrane</keyword>
<gene>
    <name evidence="3" type="ORF">HNR21_000151</name>
</gene>
<accession>A0A7W3MSW4</accession>
<feature type="compositionally biased region" description="Pro residues" evidence="1">
    <location>
        <begin position="369"/>
        <end position="385"/>
    </location>
</feature>
<feature type="compositionally biased region" description="Acidic residues" evidence="1">
    <location>
        <begin position="68"/>
        <end position="93"/>
    </location>
</feature>
<evidence type="ECO:0000256" key="2">
    <source>
        <dbReference type="SAM" id="Phobius"/>
    </source>
</evidence>